<feature type="region of interest" description="Disordered" evidence="1">
    <location>
        <begin position="94"/>
        <end position="126"/>
    </location>
</feature>
<feature type="compositionally biased region" description="Acidic residues" evidence="1">
    <location>
        <begin position="106"/>
        <end position="120"/>
    </location>
</feature>
<dbReference type="RefSeq" id="WP_142085853.1">
    <property type="nucleotide sequence ID" value="NZ_VFPT01000005.1"/>
</dbReference>
<sequence>MARRYGATETFDGYTATQFRRMKKTDRVEAMVEWFHAHFEDPAERTPYESAEGGYIWIWGGPHEATEEIEAEFGEVVDFELIGKAAEKVQADGLFDWAPRPKPGDYDEDPPEGEADEDLDIAPTPNVPEPEARADVLQRIEALEQLIRPLVEEHSPPEILPGIGHNQPPPEFAIEEAVSREEWREVQAAIEELRAEATKPEPELEVVERGQNVFVRVLRAVGGWARDRINAGIDAGGAVLIGYGLADPQTVIGALTSVAQSVATWISSMPWPF</sequence>
<evidence type="ECO:0000313" key="2">
    <source>
        <dbReference type="EMBL" id="TQM89788.1"/>
    </source>
</evidence>
<accession>A0A543K3Y3</accession>
<dbReference type="OrthoDB" id="7597224at2"/>
<dbReference type="AlphaFoldDB" id="A0A543K3Y3"/>
<organism evidence="2 3">
    <name type="scientific">Roseinatronobacter monicus</name>
    <dbReference type="NCBI Taxonomy" id="393481"/>
    <lineage>
        <taxon>Bacteria</taxon>
        <taxon>Pseudomonadati</taxon>
        <taxon>Pseudomonadota</taxon>
        <taxon>Alphaproteobacteria</taxon>
        <taxon>Rhodobacterales</taxon>
        <taxon>Paracoccaceae</taxon>
        <taxon>Roseinatronobacter</taxon>
    </lineage>
</organism>
<proteinExistence type="predicted"/>
<gene>
    <name evidence="2" type="ORF">BD293_4473</name>
</gene>
<protein>
    <submittedName>
        <fullName evidence="2">Uncharacterized protein</fullName>
    </submittedName>
</protein>
<evidence type="ECO:0000256" key="1">
    <source>
        <dbReference type="SAM" id="MobiDB-lite"/>
    </source>
</evidence>
<dbReference type="Proteomes" id="UP000320582">
    <property type="component" value="Unassembled WGS sequence"/>
</dbReference>
<comment type="caution">
    <text evidence="2">The sequence shown here is derived from an EMBL/GenBank/DDBJ whole genome shotgun (WGS) entry which is preliminary data.</text>
</comment>
<evidence type="ECO:0000313" key="3">
    <source>
        <dbReference type="Proteomes" id="UP000320582"/>
    </source>
</evidence>
<reference evidence="2 3" key="1">
    <citation type="submission" date="2019-06" db="EMBL/GenBank/DDBJ databases">
        <title>Genomic Encyclopedia of Archaeal and Bacterial Type Strains, Phase II (KMG-II): from individual species to whole genera.</title>
        <authorList>
            <person name="Goeker M."/>
        </authorList>
    </citation>
    <scope>NUCLEOTIDE SEQUENCE [LARGE SCALE GENOMIC DNA]</scope>
    <source>
        <strain evidence="2 3">DSM 18423</strain>
    </source>
</reference>
<name>A0A543K3Y3_9RHOB</name>
<keyword evidence="3" id="KW-1185">Reference proteome</keyword>
<dbReference type="EMBL" id="VFPT01000005">
    <property type="protein sequence ID" value="TQM89788.1"/>
    <property type="molecule type" value="Genomic_DNA"/>
</dbReference>